<dbReference type="SUPFAM" id="SSF51735">
    <property type="entry name" value="NAD(P)-binding Rossmann-fold domains"/>
    <property type="match status" value="1"/>
</dbReference>
<dbReference type="GO" id="GO:0016628">
    <property type="term" value="F:oxidoreductase activity, acting on the CH-CH group of donors, NAD or NADP as acceptor"/>
    <property type="evidence" value="ECO:0007669"/>
    <property type="project" value="InterPro"/>
</dbReference>
<keyword evidence="5" id="KW-0520">NAD</keyword>
<dbReference type="InterPro" id="IPR028359">
    <property type="entry name" value="UDP_ManNAc/GlcNAc_DH"/>
</dbReference>
<name>A0A975BQL5_9BACT</name>
<dbReference type="PROSITE" id="PS50818">
    <property type="entry name" value="INTEIN_C_TER"/>
    <property type="match status" value="1"/>
</dbReference>
<dbReference type="RefSeq" id="WP_207678278.1">
    <property type="nucleotide sequence ID" value="NZ_CP061800.1"/>
</dbReference>
<gene>
    <name evidence="7" type="ORF">dnm_058700</name>
</gene>
<dbReference type="Pfam" id="PF14890">
    <property type="entry name" value="Intein_splicing"/>
    <property type="match status" value="1"/>
</dbReference>
<dbReference type="PROSITE" id="PS50819">
    <property type="entry name" value="INTEIN_ENDONUCLEASE"/>
    <property type="match status" value="1"/>
</dbReference>
<keyword evidence="2" id="KW-0068">Autocatalytic cleavage</keyword>
<dbReference type="InterPro" id="IPR004042">
    <property type="entry name" value="Intein_endonuc_central"/>
</dbReference>
<dbReference type="SUPFAM" id="SSF48179">
    <property type="entry name" value="6-phosphogluconate dehydrogenase C-terminal domain-like"/>
    <property type="match status" value="1"/>
</dbReference>
<dbReference type="GO" id="GO:0016539">
    <property type="term" value="P:intein-mediated protein splicing"/>
    <property type="evidence" value="ECO:0007669"/>
    <property type="project" value="InterPro"/>
</dbReference>
<dbReference type="SUPFAM" id="SSF51294">
    <property type="entry name" value="Hedgehog/intein (Hint) domain"/>
    <property type="match status" value="1"/>
</dbReference>
<dbReference type="KEGG" id="dmm:dnm_058700"/>
<evidence type="ECO:0000313" key="7">
    <source>
        <dbReference type="EMBL" id="QTA89813.1"/>
    </source>
</evidence>
<dbReference type="InterPro" id="IPR008927">
    <property type="entry name" value="6-PGluconate_DH-like_C_sf"/>
</dbReference>
<evidence type="ECO:0000256" key="4">
    <source>
        <dbReference type="ARBA" id="ARBA00023002"/>
    </source>
</evidence>
<sequence length="956" mass="107317">MITFESLMSGEDKIAVVGLGYVGLPLAVQLSKHFEVVGYDLKSERIKELESGYDRTLEVSGEDLDKAKIFYTNAPEYISSCRLIIVAVPTPIDEYRIPDLSPLRGASSIVGKHMVKGSCVVFESTVYPGATEEVCVPIMARESGLKFGTDFTVGYSPERINPGDKVHTLENIVKIVSGSDEETVTLLSHVYAKVVKAGLHQASSIKVAEAAKVIENTQRDLNIALMNELAMIFDKMDIDTLEVLEAAGTKWNFLPFRPGLVGGHCLSKDQLIFAKVDGEFKTFEIEALYNSCCEKTEADTCHFNAEQIPVSGLRVGNAPAYEVPAFPCNNGTGSHLKLITRPDKINAVKIPSDMEILSYDLDSEKAVFKKVDLLTKRKYSNLIQFRTSTNQTVKVSDDHPMIVYDSGKFTVKLAKDITLSDQFVVNTKLPEFEFDRKLDLIELLDEKTLKNVRVRPISKQFRDHKNELRIQQHTRVKASNFYAHNYLPLALYLELENTGAMPITRDEIFLATGRGPSYNQIRAVINIDEDFARLVGYYLSEGCITKDKSYRTRWTFHSSEKEYIEDVCECISKLGCSYSVYHSKTDKASHVKLSSNLFGKLLLNVLNCGRNSYDAAVPDFLLYASEGIKENLLKGLLRGDGGVKLTLTDSKAYVKNDKPYIGRNCSCEISYFSISKKLFHQVVLLLQDYGVTLSFDKEKPLLYVHGHKNISKLRDMFLGDKREKIEAYFSHKVRFVKSGKYESSDGFLAVNLKQIERAEDDYVYSLEVKDTETIISDYGLVLHNCIGVDPYYLTFKAESMGYHPEMILAGRRINDGIAKFIAERTVKMLIGLGKQVRRAKIAVLGITFKENVPDLRNTKVVDIIAELKDYGMDVLVHDPLADAEEAKKYYGVELQEMESLVGVDAVVVAVLHDAYKELGLSKIVRLCTEGTSLVIDLKGAFSPAEAKKMNIKYWRL</sequence>
<dbReference type="PRINTS" id="PR00379">
    <property type="entry name" value="INTEIN"/>
</dbReference>
<dbReference type="InterPro" id="IPR036220">
    <property type="entry name" value="UDP-Glc/GDP-Man_DH_C_sf"/>
</dbReference>
<evidence type="ECO:0000259" key="6">
    <source>
        <dbReference type="PROSITE" id="PS50819"/>
    </source>
</evidence>
<dbReference type="Gene3D" id="2.170.16.10">
    <property type="entry name" value="Hedgehog/Intein (Hint) domain"/>
    <property type="match status" value="1"/>
</dbReference>
<dbReference type="AlphaFoldDB" id="A0A975BQL5"/>
<dbReference type="NCBIfam" id="TIGR03026">
    <property type="entry name" value="NDP-sugDHase"/>
    <property type="match status" value="1"/>
</dbReference>
<dbReference type="InterPro" id="IPR030934">
    <property type="entry name" value="Intein_C"/>
</dbReference>
<dbReference type="InterPro" id="IPR004860">
    <property type="entry name" value="LAGLIDADG_dom"/>
</dbReference>
<dbReference type="InterPro" id="IPR003586">
    <property type="entry name" value="Hint_dom_C"/>
</dbReference>
<dbReference type="InterPro" id="IPR036844">
    <property type="entry name" value="Hint_dom_sf"/>
</dbReference>
<evidence type="ECO:0000256" key="3">
    <source>
        <dbReference type="ARBA" id="ARBA00023000"/>
    </source>
</evidence>
<dbReference type="SMART" id="SM00306">
    <property type="entry name" value="HintN"/>
    <property type="match status" value="1"/>
</dbReference>
<dbReference type="InterPro" id="IPR027434">
    <property type="entry name" value="Homing_endonucl"/>
</dbReference>
<comment type="similarity">
    <text evidence="1">Belongs to the UDP-glucose/GDP-mannose dehydrogenase family.</text>
</comment>
<dbReference type="GO" id="GO:0016616">
    <property type="term" value="F:oxidoreductase activity, acting on the CH-OH group of donors, NAD or NADP as acceptor"/>
    <property type="evidence" value="ECO:0007669"/>
    <property type="project" value="InterPro"/>
</dbReference>
<dbReference type="InterPro" id="IPR006142">
    <property type="entry name" value="INTEIN"/>
</dbReference>
<evidence type="ECO:0000256" key="2">
    <source>
        <dbReference type="ARBA" id="ARBA00022813"/>
    </source>
</evidence>
<reference evidence="7" key="1">
    <citation type="journal article" date="2021" name="Microb. Physiol.">
        <title>Proteogenomic Insights into the Physiology of Marine, Sulfate-Reducing, Filamentous Desulfonema limicola and Desulfonema magnum.</title>
        <authorList>
            <person name="Schnaars V."/>
            <person name="Wohlbrand L."/>
            <person name="Scheve S."/>
            <person name="Hinrichs C."/>
            <person name="Reinhardt R."/>
            <person name="Rabus R."/>
        </authorList>
    </citation>
    <scope>NUCLEOTIDE SEQUENCE</scope>
    <source>
        <strain evidence="7">4be13</strain>
    </source>
</reference>
<evidence type="ECO:0000256" key="5">
    <source>
        <dbReference type="ARBA" id="ARBA00023027"/>
    </source>
</evidence>
<dbReference type="InterPro" id="IPR006141">
    <property type="entry name" value="Intein_N"/>
</dbReference>
<dbReference type="Pfam" id="PF03720">
    <property type="entry name" value="UDPG_MGDP_dh_C"/>
    <property type="match status" value="1"/>
</dbReference>
<dbReference type="PROSITE" id="PS50817">
    <property type="entry name" value="INTEIN_N_TER"/>
    <property type="match status" value="1"/>
</dbReference>
<dbReference type="GO" id="GO:0051287">
    <property type="term" value="F:NAD binding"/>
    <property type="evidence" value="ECO:0007669"/>
    <property type="project" value="InterPro"/>
</dbReference>
<dbReference type="EMBL" id="CP061800">
    <property type="protein sequence ID" value="QTA89813.1"/>
    <property type="molecule type" value="Genomic_DNA"/>
</dbReference>
<dbReference type="Gene3D" id="3.40.50.720">
    <property type="entry name" value="NAD(P)-binding Rossmann-like Domain"/>
    <property type="match status" value="3"/>
</dbReference>
<dbReference type="SMART" id="SM00984">
    <property type="entry name" value="UDPG_MGDP_dh_C"/>
    <property type="match status" value="1"/>
</dbReference>
<dbReference type="CDD" id="cd00081">
    <property type="entry name" value="Hint"/>
    <property type="match status" value="1"/>
</dbReference>
<evidence type="ECO:0000256" key="1">
    <source>
        <dbReference type="ARBA" id="ARBA00006601"/>
    </source>
</evidence>
<accession>A0A975BQL5</accession>
<dbReference type="SMART" id="SM00305">
    <property type="entry name" value="HintC"/>
    <property type="match status" value="1"/>
</dbReference>
<feature type="domain" description="DOD-type homing endonuclease" evidence="6">
    <location>
        <begin position="534"/>
        <end position="691"/>
    </location>
</feature>
<dbReference type="Proteomes" id="UP000663722">
    <property type="component" value="Chromosome"/>
</dbReference>
<organism evidence="7 8">
    <name type="scientific">Desulfonema magnum</name>
    <dbReference type="NCBI Taxonomy" id="45655"/>
    <lineage>
        <taxon>Bacteria</taxon>
        <taxon>Pseudomonadati</taxon>
        <taxon>Thermodesulfobacteriota</taxon>
        <taxon>Desulfobacteria</taxon>
        <taxon>Desulfobacterales</taxon>
        <taxon>Desulfococcaceae</taxon>
        <taxon>Desulfonema</taxon>
    </lineage>
</organism>
<dbReference type="Gene3D" id="3.10.28.10">
    <property type="entry name" value="Homing endonucleases"/>
    <property type="match status" value="1"/>
</dbReference>
<dbReference type="NCBIfam" id="TIGR01443">
    <property type="entry name" value="intein_Cterm"/>
    <property type="match status" value="1"/>
</dbReference>
<evidence type="ECO:0000313" key="8">
    <source>
        <dbReference type="Proteomes" id="UP000663722"/>
    </source>
</evidence>
<keyword evidence="4" id="KW-0560">Oxidoreductase</keyword>
<dbReference type="Pfam" id="PF00984">
    <property type="entry name" value="UDPG_MGDP_dh"/>
    <property type="match status" value="1"/>
</dbReference>
<proteinExistence type="inferred from homology"/>
<dbReference type="GO" id="GO:0000271">
    <property type="term" value="P:polysaccharide biosynthetic process"/>
    <property type="evidence" value="ECO:0007669"/>
    <property type="project" value="InterPro"/>
</dbReference>
<dbReference type="InterPro" id="IPR003587">
    <property type="entry name" value="Hint_dom_N"/>
</dbReference>
<protein>
    <submittedName>
        <fullName evidence="7">Nucleotide sugar dehydrogenase</fullName>
    </submittedName>
</protein>
<keyword evidence="8" id="KW-1185">Reference proteome</keyword>
<dbReference type="GO" id="GO:0004519">
    <property type="term" value="F:endonuclease activity"/>
    <property type="evidence" value="ECO:0007669"/>
    <property type="project" value="InterPro"/>
</dbReference>
<dbReference type="InterPro" id="IPR036291">
    <property type="entry name" value="NAD(P)-bd_dom_sf"/>
</dbReference>
<dbReference type="Pfam" id="PF03721">
    <property type="entry name" value="UDPG_MGDP_dh_N"/>
    <property type="match status" value="1"/>
</dbReference>
<dbReference type="InterPro" id="IPR001732">
    <property type="entry name" value="UDP-Glc/GDP-Man_DH_N"/>
</dbReference>
<dbReference type="InterPro" id="IPR017476">
    <property type="entry name" value="UDP-Glc/GDP-Man"/>
</dbReference>
<dbReference type="PANTHER" id="PTHR43491">
    <property type="entry name" value="UDP-N-ACETYL-D-MANNOSAMINE DEHYDROGENASE"/>
    <property type="match status" value="1"/>
</dbReference>
<dbReference type="PANTHER" id="PTHR43491:SF2">
    <property type="entry name" value="UDP-N-ACETYL-D-MANNOSAMINE DEHYDROGENASE"/>
    <property type="match status" value="1"/>
</dbReference>
<dbReference type="SUPFAM" id="SSF52413">
    <property type="entry name" value="UDP-glucose/GDP-mannose dehydrogenase C-terminal domain"/>
    <property type="match status" value="1"/>
</dbReference>
<dbReference type="SUPFAM" id="SSF55608">
    <property type="entry name" value="Homing endonucleases"/>
    <property type="match status" value="2"/>
</dbReference>
<dbReference type="Pfam" id="PF14528">
    <property type="entry name" value="LAGLIDADG_3"/>
    <property type="match status" value="1"/>
</dbReference>
<dbReference type="InterPro" id="IPR014027">
    <property type="entry name" value="UDP-Glc/GDP-Man_DH_C"/>
</dbReference>
<keyword evidence="3" id="KW-0651">Protein splicing</keyword>
<dbReference type="InterPro" id="IPR014026">
    <property type="entry name" value="UDP-Glc/GDP-Man_DH_dimer"/>
</dbReference>